<keyword evidence="1" id="KW-0732">Signal</keyword>
<dbReference type="InterPro" id="IPR036514">
    <property type="entry name" value="SGNH_hydro_sf"/>
</dbReference>
<dbReference type="AlphaFoldDB" id="A0A5C6ZR80"/>
<keyword evidence="4" id="KW-1185">Reference proteome</keyword>
<dbReference type="InterPro" id="IPR013830">
    <property type="entry name" value="SGNH_hydro"/>
</dbReference>
<dbReference type="Gene3D" id="3.40.50.1110">
    <property type="entry name" value="SGNH hydrolase"/>
    <property type="match status" value="1"/>
</dbReference>
<dbReference type="SUPFAM" id="SSF52266">
    <property type="entry name" value="SGNH hydrolase"/>
    <property type="match status" value="1"/>
</dbReference>
<comment type="caution">
    <text evidence="3">The sequence shown here is derived from an EMBL/GenBank/DDBJ whole genome shotgun (WGS) entry which is preliminary data.</text>
</comment>
<feature type="domain" description="SGNH hydrolase-type esterase" evidence="2">
    <location>
        <begin position="42"/>
        <end position="218"/>
    </location>
</feature>
<dbReference type="GO" id="GO:0016788">
    <property type="term" value="F:hydrolase activity, acting on ester bonds"/>
    <property type="evidence" value="ECO:0007669"/>
    <property type="project" value="UniProtKB-ARBA"/>
</dbReference>
<gene>
    <name evidence="3" type="ORF">ES724_14785</name>
</gene>
<dbReference type="OrthoDB" id="158267at2"/>
<organism evidence="3 4">
    <name type="scientific">Gillisia hiemivivida</name>
    <dbReference type="NCBI Taxonomy" id="291190"/>
    <lineage>
        <taxon>Bacteria</taxon>
        <taxon>Pseudomonadati</taxon>
        <taxon>Bacteroidota</taxon>
        <taxon>Flavobacteriia</taxon>
        <taxon>Flavobacteriales</taxon>
        <taxon>Flavobacteriaceae</taxon>
        <taxon>Gillisia</taxon>
    </lineage>
</organism>
<keyword evidence="3" id="KW-0378">Hydrolase</keyword>
<sequence>MRLVLVVFGLLLFMMSCSSSSEALKPDESEISDSPDNLSYLALGDSYTIGESIAEDLRWPVQLVNQLRNKGLEINAPRIIAKTGWTTDNLLNAIDANLGNERYDLVSVLIGVNNQYQNKSIIDYEADLKTIFTEAIQASKTGKEGVFVVSIPDYGATPFGASNAEEIGKEIAEFNDVLKKVANQFDLSFFNITPISKMAKFDTSLVVKDGLLPSGKMYTLWVDLFFDEVLEKLQ</sequence>
<name>A0A5C6ZR80_9FLAO</name>
<feature type="chain" id="PRO_5022980303" evidence="1">
    <location>
        <begin position="24"/>
        <end position="234"/>
    </location>
</feature>
<dbReference type="RefSeq" id="WP_146934322.1">
    <property type="nucleotide sequence ID" value="NZ_CBCSHZ010000028.1"/>
</dbReference>
<evidence type="ECO:0000259" key="2">
    <source>
        <dbReference type="Pfam" id="PF13472"/>
    </source>
</evidence>
<dbReference type="Pfam" id="PF13472">
    <property type="entry name" value="Lipase_GDSL_2"/>
    <property type="match status" value="1"/>
</dbReference>
<evidence type="ECO:0000256" key="1">
    <source>
        <dbReference type="SAM" id="SignalP"/>
    </source>
</evidence>
<accession>A0A5C6ZR80</accession>
<dbReference type="CDD" id="cd01832">
    <property type="entry name" value="SGNH_hydrolase_like_1"/>
    <property type="match status" value="1"/>
</dbReference>
<feature type="signal peptide" evidence="1">
    <location>
        <begin position="1"/>
        <end position="23"/>
    </location>
</feature>
<reference evidence="3 4" key="1">
    <citation type="submission" date="2019-08" db="EMBL/GenBank/DDBJ databases">
        <title>Genome sequence of Gillisia hiemivivida IC154 (type strain).</title>
        <authorList>
            <person name="Bowman J.P."/>
        </authorList>
    </citation>
    <scope>NUCLEOTIDE SEQUENCE [LARGE SCALE GENOMIC DNA]</scope>
    <source>
        <strain evidence="3 4">IC154</strain>
    </source>
</reference>
<dbReference type="PROSITE" id="PS51257">
    <property type="entry name" value="PROKAR_LIPOPROTEIN"/>
    <property type="match status" value="1"/>
</dbReference>
<dbReference type="Proteomes" id="UP000321367">
    <property type="component" value="Unassembled WGS sequence"/>
</dbReference>
<protein>
    <submittedName>
        <fullName evidence="3">SGNH/GDSL hydrolase family protein</fullName>
    </submittedName>
</protein>
<evidence type="ECO:0000313" key="3">
    <source>
        <dbReference type="EMBL" id="TXD92173.1"/>
    </source>
</evidence>
<proteinExistence type="predicted"/>
<dbReference type="EMBL" id="VORY01000025">
    <property type="protein sequence ID" value="TXD92173.1"/>
    <property type="molecule type" value="Genomic_DNA"/>
</dbReference>
<evidence type="ECO:0000313" key="4">
    <source>
        <dbReference type="Proteomes" id="UP000321367"/>
    </source>
</evidence>